<evidence type="ECO:0000313" key="2">
    <source>
        <dbReference type="EMBL" id="NNU79499.1"/>
    </source>
</evidence>
<gene>
    <name evidence="2" type="ORF">HMH01_03515</name>
</gene>
<proteinExistence type="predicted"/>
<keyword evidence="3" id="KW-1185">Reference proteome</keyword>
<dbReference type="AlphaFoldDB" id="A0A849KRM0"/>
<comment type="caution">
    <text evidence="2">The sequence shown here is derived from an EMBL/GenBank/DDBJ whole genome shotgun (WGS) entry which is preliminary data.</text>
</comment>
<organism evidence="2 3">
    <name type="scientific">Halovulum dunhuangense</name>
    <dbReference type="NCBI Taxonomy" id="1505036"/>
    <lineage>
        <taxon>Bacteria</taxon>
        <taxon>Pseudomonadati</taxon>
        <taxon>Pseudomonadota</taxon>
        <taxon>Alphaproteobacteria</taxon>
        <taxon>Rhodobacterales</taxon>
        <taxon>Paracoccaceae</taxon>
        <taxon>Halovulum</taxon>
    </lineage>
</organism>
<dbReference type="EMBL" id="JABFBC010000001">
    <property type="protein sequence ID" value="NNU79499.1"/>
    <property type="molecule type" value="Genomic_DNA"/>
</dbReference>
<dbReference type="Gene3D" id="3.10.180.10">
    <property type="entry name" value="2,3-Dihydroxybiphenyl 1,2-Dioxygenase, domain 1"/>
    <property type="match status" value="1"/>
</dbReference>
<name>A0A849KRM0_9RHOB</name>
<dbReference type="SUPFAM" id="SSF54593">
    <property type="entry name" value="Glyoxalase/Bleomycin resistance protein/Dihydroxybiphenyl dioxygenase"/>
    <property type="match status" value="1"/>
</dbReference>
<sequence>MIVDLDHLNLRTVRLQEMIDWYGAVLGMEPGPRPDFPFAGAWLYAGERALVHLVEVAEEAPAAPPGGLRLEHGAFRGRGFAAFVEKLTNRGERMRISRVPGFPVVQVNVWDPDGNHLHIDFDEAEVPPHLI</sequence>
<feature type="domain" description="VOC" evidence="1">
    <location>
        <begin position="4"/>
        <end position="122"/>
    </location>
</feature>
<evidence type="ECO:0000313" key="3">
    <source>
        <dbReference type="Proteomes" id="UP000572377"/>
    </source>
</evidence>
<accession>A0A849KRM0</accession>
<dbReference type="InterPro" id="IPR004360">
    <property type="entry name" value="Glyas_Fos-R_dOase_dom"/>
</dbReference>
<reference evidence="2 3" key="1">
    <citation type="submission" date="2020-05" db="EMBL/GenBank/DDBJ databases">
        <title>Gimesia benthica sp. nov., a novel planctomycete isolated from a deep-sea water sample of the Northwest Indian Ocean.</title>
        <authorList>
            <person name="Wang J."/>
            <person name="Ruan C."/>
            <person name="Song L."/>
            <person name="Zhu Y."/>
            <person name="Li A."/>
            <person name="Zheng X."/>
            <person name="Wang L."/>
            <person name="Lu Z."/>
            <person name="Huang Y."/>
            <person name="Du W."/>
            <person name="Zhou Y."/>
            <person name="Huang L."/>
            <person name="Dai X."/>
        </authorList>
    </citation>
    <scope>NUCLEOTIDE SEQUENCE [LARGE SCALE GENOMIC DNA]</scope>
    <source>
        <strain evidence="2 3">YYQ-30</strain>
    </source>
</reference>
<dbReference type="Pfam" id="PF00903">
    <property type="entry name" value="Glyoxalase"/>
    <property type="match status" value="1"/>
</dbReference>
<evidence type="ECO:0000259" key="1">
    <source>
        <dbReference type="PROSITE" id="PS51819"/>
    </source>
</evidence>
<dbReference type="Proteomes" id="UP000572377">
    <property type="component" value="Unassembled WGS sequence"/>
</dbReference>
<dbReference type="PROSITE" id="PS51819">
    <property type="entry name" value="VOC"/>
    <property type="match status" value="1"/>
</dbReference>
<dbReference type="RefSeq" id="WP_171322538.1">
    <property type="nucleotide sequence ID" value="NZ_JABFBC010000001.1"/>
</dbReference>
<dbReference type="InterPro" id="IPR037523">
    <property type="entry name" value="VOC_core"/>
</dbReference>
<dbReference type="InterPro" id="IPR029068">
    <property type="entry name" value="Glyas_Bleomycin-R_OHBP_Dase"/>
</dbReference>
<protein>
    <submittedName>
        <fullName evidence="2">Glyoxalase</fullName>
    </submittedName>
</protein>